<dbReference type="PANTHER" id="PTHR11010">
    <property type="entry name" value="PROTEASE S28 PRO-X CARBOXYPEPTIDASE-RELATED"/>
    <property type="match status" value="1"/>
</dbReference>
<dbReference type="Gene3D" id="3.40.50.1820">
    <property type="entry name" value="alpha/beta hydrolase"/>
    <property type="match status" value="1"/>
</dbReference>
<dbReference type="InterPro" id="IPR042269">
    <property type="entry name" value="Ser_carbopepase_S28_SKS"/>
</dbReference>
<comment type="similarity">
    <text evidence="1">Belongs to the peptidase S28 family.</text>
</comment>
<reference evidence="6" key="2">
    <citation type="submission" date="2020-08" db="EMBL/GenBank/DDBJ databases">
        <title>Plant Genome Project.</title>
        <authorList>
            <person name="Zhang R.-G."/>
        </authorList>
    </citation>
    <scope>NUCLEOTIDE SEQUENCE</scope>
    <source>
        <strain evidence="6">Huo1</strain>
        <tissue evidence="6">Leaf</tissue>
    </source>
</reference>
<accession>A0A8X9ABG1</accession>
<dbReference type="AlphaFoldDB" id="A0A8X9ABG1"/>
<evidence type="ECO:0000256" key="3">
    <source>
        <dbReference type="ARBA" id="ARBA00022729"/>
    </source>
</evidence>
<keyword evidence="3" id="KW-0732">Signal</keyword>
<keyword evidence="5" id="KW-0325">Glycoprotein</keyword>
<evidence type="ECO:0000313" key="6">
    <source>
        <dbReference type="EMBL" id="KAG6435418.1"/>
    </source>
</evidence>
<evidence type="ECO:0000256" key="4">
    <source>
        <dbReference type="ARBA" id="ARBA00022801"/>
    </source>
</evidence>
<name>A0A8X9ABG1_SALSN</name>
<evidence type="ECO:0000313" key="7">
    <source>
        <dbReference type="Proteomes" id="UP000298416"/>
    </source>
</evidence>
<dbReference type="InterPro" id="IPR008758">
    <property type="entry name" value="Peptidase_S28"/>
</dbReference>
<comment type="caution">
    <text evidence="6">The sequence shown here is derived from an EMBL/GenBank/DDBJ whole genome shotgun (WGS) entry which is preliminary data.</text>
</comment>
<dbReference type="Proteomes" id="UP000298416">
    <property type="component" value="Unassembled WGS sequence"/>
</dbReference>
<dbReference type="GO" id="GO:0070008">
    <property type="term" value="F:serine-type exopeptidase activity"/>
    <property type="evidence" value="ECO:0007669"/>
    <property type="project" value="InterPro"/>
</dbReference>
<evidence type="ECO:0000256" key="2">
    <source>
        <dbReference type="ARBA" id="ARBA00022670"/>
    </source>
</evidence>
<reference evidence="6" key="1">
    <citation type="submission" date="2018-01" db="EMBL/GenBank/DDBJ databases">
        <authorList>
            <person name="Mao J.F."/>
        </authorList>
    </citation>
    <scope>NUCLEOTIDE SEQUENCE</scope>
    <source>
        <strain evidence="6">Huo1</strain>
        <tissue evidence="6">Leaf</tissue>
    </source>
</reference>
<dbReference type="GO" id="GO:0006508">
    <property type="term" value="P:proteolysis"/>
    <property type="evidence" value="ECO:0007669"/>
    <property type="project" value="UniProtKB-KW"/>
</dbReference>
<organism evidence="6">
    <name type="scientific">Salvia splendens</name>
    <name type="common">Scarlet sage</name>
    <dbReference type="NCBI Taxonomy" id="180675"/>
    <lineage>
        <taxon>Eukaryota</taxon>
        <taxon>Viridiplantae</taxon>
        <taxon>Streptophyta</taxon>
        <taxon>Embryophyta</taxon>
        <taxon>Tracheophyta</taxon>
        <taxon>Spermatophyta</taxon>
        <taxon>Magnoliopsida</taxon>
        <taxon>eudicotyledons</taxon>
        <taxon>Gunneridae</taxon>
        <taxon>Pentapetalae</taxon>
        <taxon>asterids</taxon>
        <taxon>lamiids</taxon>
        <taxon>Lamiales</taxon>
        <taxon>Lamiaceae</taxon>
        <taxon>Nepetoideae</taxon>
        <taxon>Mentheae</taxon>
        <taxon>Salviinae</taxon>
        <taxon>Salvia</taxon>
        <taxon>Salvia subgen. Calosphace</taxon>
        <taxon>core Calosphace</taxon>
    </lineage>
</organism>
<dbReference type="EMBL" id="PNBA02000001">
    <property type="protein sequence ID" value="KAG6435418.1"/>
    <property type="molecule type" value="Genomic_DNA"/>
</dbReference>
<gene>
    <name evidence="6" type="ORF">SASPL_100291</name>
</gene>
<sequence>MFIPSLADYAEILLSVKETFLGYDSPVIVVGGSIRWKYPHLALGALASSAPVLYFDDMVENGYFSVVTKTTLARAVTKPWDEIDYVASMPGGLVTTLH</sequence>
<keyword evidence="7" id="KW-1185">Reference proteome</keyword>
<protein>
    <submittedName>
        <fullName evidence="6">Uncharacterized protein</fullName>
    </submittedName>
</protein>
<dbReference type="Gene3D" id="1.20.120.980">
    <property type="entry name" value="Serine carboxypeptidase S28, SKS domain"/>
    <property type="match status" value="1"/>
</dbReference>
<evidence type="ECO:0000256" key="1">
    <source>
        <dbReference type="ARBA" id="ARBA00011079"/>
    </source>
</evidence>
<keyword evidence="4" id="KW-0378">Hydrolase</keyword>
<dbReference type="GO" id="GO:0008239">
    <property type="term" value="F:dipeptidyl-peptidase activity"/>
    <property type="evidence" value="ECO:0007669"/>
    <property type="project" value="TreeGrafter"/>
</dbReference>
<proteinExistence type="inferred from homology"/>
<dbReference type="InterPro" id="IPR029058">
    <property type="entry name" value="AB_hydrolase_fold"/>
</dbReference>
<keyword evidence="2" id="KW-0645">Protease</keyword>
<dbReference type="PANTHER" id="PTHR11010:SF96">
    <property type="entry name" value="LYSOSOMAL PRO-X CARBOXYPEPTIDASE-LIKE ISOFORM X1"/>
    <property type="match status" value="1"/>
</dbReference>
<dbReference type="Pfam" id="PF05577">
    <property type="entry name" value="Peptidase_S28"/>
    <property type="match status" value="1"/>
</dbReference>
<evidence type="ECO:0000256" key="5">
    <source>
        <dbReference type="ARBA" id="ARBA00023180"/>
    </source>
</evidence>